<organism evidence="3 4">
    <name type="scientific">Haloplanus ruber</name>
    <dbReference type="NCBI Taxonomy" id="869892"/>
    <lineage>
        <taxon>Archaea</taxon>
        <taxon>Methanobacteriati</taxon>
        <taxon>Methanobacteriota</taxon>
        <taxon>Stenosarchaea group</taxon>
        <taxon>Halobacteria</taxon>
        <taxon>Halobacteriales</taxon>
        <taxon>Haloferacaceae</taxon>
        <taxon>Haloplanus</taxon>
    </lineage>
</organism>
<accession>A0ABD6CWY6</accession>
<name>A0ABD6CWY6_9EURY</name>
<evidence type="ECO:0000313" key="4">
    <source>
        <dbReference type="Proteomes" id="UP001597075"/>
    </source>
</evidence>
<evidence type="ECO:0000313" key="3">
    <source>
        <dbReference type="EMBL" id="MFD1633380.1"/>
    </source>
</evidence>
<feature type="domain" description="NAD-dependent epimerase/dehydratase" evidence="2">
    <location>
        <begin position="8"/>
        <end position="236"/>
    </location>
</feature>
<evidence type="ECO:0000259" key="2">
    <source>
        <dbReference type="Pfam" id="PF01370"/>
    </source>
</evidence>
<sequence length="313" mass="34356">MELSGQRILVTGGAGFIGSHLCDRLVADNDVITVDRFSNGRRDWIPDEAELVEGDLTDAAVVEEALTPDVDLVVHLAADKAVDSDDPLSQFRLNNTITENLLNRMQAVGVDAIAFASSSTVYGEAPRPTPEDYAPLEPISMYGASKLANESLLSVYAHSYDCTAWIFRFANVVGERLQLGAVVPDFIEKLRADPTELEILGDGRQEKSYLHIEDCLDAMEHIIEETDRPVNTYNLGTRTTTSVRRIADIVSEEMDLDPTYEYTGGDRGWTGDVPKMRLSIEKLSALGWEPAYASDEAVRAATRALLTGEGIED</sequence>
<dbReference type="Proteomes" id="UP001597075">
    <property type="component" value="Unassembled WGS sequence"/>
</dbReference>
<dbReference type="EMBL" id="JBHUDL010000009">
    <property type="protein sequence ID" value="MFD1633380.1"/>
    <property type="molecule type" value="Genomic_DNA"/>
</dbReference>
<keyword evidence="4" id="KW-1185">Reference proteome</keyword>
<dbReference type="PANTHER" id="PTHR43000">
    <property type="entry name" value="DTDP-D-GLUCOSE 4,6-DEHYDRATASE-RELATED"/>
    <property type="match status" value="1"/>
</dbReference>
<gene>
    <name evidence="3" type="ORF">ACFSBJ_06485</name>
</gene>
<comment type="similarity">
    <text evidence="1">Belongs to the NAD(P)-dependent epimerase/dehydratase family.</text>
</comment>
<dbReference type="SUPFAM" id="SSF51735">
    <property type="entry name" value="NAD(P)-binding Rossmann-fold domains"/>
    <property type="match status" value="1"/>
</dbReference>
<protein>
    <submittedName>
        <fullName evidence="3">NAD-dependent epimerase/dehydratase family protein</fullName>
    </submittedName>
</protein>
<dbReference type="AlphaFoldDB" id="A0ABD6CWY6"/>
<dbReference type="Pfam" id="PF01370">
    <property type="entry name" value="Epimerase"/>
    <property type="match status" value="1"/>
</dbReference>
<dbReference type="RefSeq" id="WP_256405733.1">
    <property type="nucleotide sequence ID" value="NZ_CP187151.1"/>
</dbReference>
<reference evidence="3 4" key="1">
    <citation type="journal article" date="2019" name="Int. J. Syst. Evol. Microbiol.">
        <title>The Global Catalogue of Microorganisms (GCM) 10K type strain sequencing project: providing services to taxonomists for standard genome sequencing and annotation.</title>
        <authorList>
            <consortium name="The Broad Institute Genomics Platform"/>
            <consortium name="The Broad Institute Genome Sequencing Center for Infectious Disease"/>
            <person name="Wu L."/>
            <person name="Ma J."/>
        </authorList>
    </citation>
    <scope>NUCLEOTIDE SEQUENCE [LARGE SCALE GENOMIC DNA]</scope>
    <source>
        <strain evidence="3 4">CGMCC 1.10594</strain>
    </source>
</reference>
<dbReference type="InterPro" id="IPR001509">
    <property type="entry name" value="Epimerase_deHydtase"/>
</dbReference>
<comment type="caution">
    <text evidence="3">The sequence shown here is derived from an EMBL/GenBank/DDBJ whole genome shotgun (WGS) entry which is preliminary data.</text>
</comment>
<evidence type="ECO:0000256" key="1">
    <source>
        <dbReference type="ARBA" id="ARBA00007637"/>
    </source>
</evidence>
<dbReference type="InterPro" id="IPR036291">
    <property type="entry name" value="NAD(P)-bd_dom_sf"/>
</dbReference>
<proteinExistence type="inferred from homology"/>
<dbReference type="Gene3D" id="3.40.50.720">
    <property type="entry name" value="NAD(P)-binding Rossmann-like Domain"/>
    <property type="match status" value="1"/>
</dbReference>
<dbReference type="Gene3D" id="3.90.25.10">
    <property type="entry name" value="UDP-galactose 4-epimerase, domain 1"/>
    <property type="match status" value="2"/>
</dbReference>